<protein>
    <submittedName>
        <fullName evidence="6">TetR/AcrR family transcriptional regulator</fullName>
    </submittedName>
</protein>
<dbReference type="PANTHER" id="PTHR47506:SF1">
    <property type="entry name" value="HTH-TYPE TRANSCRIPTIONAL REGULATOR YJDC"/>
    <property type="match status" value="1"/>
</dbReference>
<keyword evidence="7" id="KW-1185">Reference proteome</keyword>
<dbReference type="GeneID" id="57485538"/>
<evidence type="ECO:0000313" key="6">
    <source>
        <dbReference type="EMBL" id="MBH5145988.1"/>
    </source>
</evidence>
<dbReference type="SUPFAM" id="SSF48498">
    <property type="entry name" value="Tetracyclin repressor-like, C-terminal domain"/>
    <property type="match status" value="1"/>
</dbReference>
<dbReference type="Proteomes" id="UP000627573">
    <property type="component" value="Unassembled WGS sequence"/>
</dbReference>
<comment type="caution">
    <text evidence="6">The sequence shown here is derived from an EMBL/GenBank/DDBJ whole genome shotgun (WGS) entry which is preliminary data.</text>
</comment>
<dbReference type="GO" id="GO:0003677">
    <property type="term" value="F:DNA binding"/>
    <property type="evidence" value="ECO:0007669"/>
    <property type="project" value="UniProtKB-UniRule"/>
</dbReference>
<accession>A0A8I0ZZA2</accession>
<proteinExistence type="predicted"/>
<keyword evidence="3" id="KW-0804">Transcription</keyword>
<feature type="DNA-binding region" description="H-T-H motif" evidence="4">
    <location>
        <begin position="29"/>
        <end position="48"/>
    </location>
</feature>
<organism evidence="6 7">
    <name type="scientific">Rhodococcus erythropolis</name>
    <name type="common">Arthrobacter picolinophilus</name>
    <dbReference type="NCBI Taxonomy" id="1833"/>
    <lineage>
        <taxon>Bacteria</taxon>
        <taxon>Bacillati</taxon>
        <taxon>Actinomycetota</taxon>
        <taxon>Actinomycetes</taxon>
        <taxon>Mycobacteriales</taxon>
        <taxon>Nocardiaceae</taxon>
        <taxon>Rhodococcus</taxon>
        <taxon>Rhodococcus erythropolis group</taxon>
    </lineage>
</organism>
<keyword evidence="1" id="KW-0805">Transcription regulation</keyword>
<dbReference type="EMBL" id="JAECSB010000085">
    <property type="protein sequence ID" value="MBH5145988.1"/>
    <property type="molecule type" value="Genomic_DNA"/>
</dbReference>
<gene>
    <name evidence="6" type="ORF">I3517_25640</name>
</gene>
<dbReference type="Gene3D" id="1.10.357.10">
    <property type="entry name" value="Tetracycline Repressor, domain 2"/>
    <property type="match status" value="1"/>
</dbReference>
<dbReference type="PRINTS" id="PR00455">
    <property type="entry name" value="HTHTETR"/>
</dbReference>
<evidence type="ECO:0000259" key="5">
    <source>
        <dbReference type="PROSITE" id="PS50977"/>
    </source>
</evidence>
<dbReference type="InterPro" id="IPR036271">
    <property type="entry name" value="Tet_transcr_reg_TetR-rel_C_sf"/>
</dbReference>
<dbReference type="SUPFAM" id="SSF46689">
    <property type="entry name" value="Homeodomain-like"/>
    <property type="match status" value="1"/>
</dbReference>
<evidence type="ECO:0000256" key="3">
    <source>
        <dbReference type="ARBA" id="ARBA00023163"/>
    </source>
</evidence>
<dbReference type="RefSeq" id="WP_029255998.1">
    <property type="nucleotide sequence ID" value="NZ_FMVB01000001.1"/>
</dbReference>
<dbReference type="Gene3D" id="1.10.10.60">
    <property type="entry name" value="Homeodomain-like"/>
    <property type="match status" value="1"/>
</dbReference>
<dbReference type="AlphaFoldDB" id="A0A8I0ZZA2"/>
<evidence type="ECO:0000256" key="2">
    <source>
        <dbReference type="ARBA" id="ARBA00023125"/>
    </source>
</evidence>
<evidence type="ECO:0000256" key="1">
    <source>
        <dbReference type="ARBA" id="ARBA00023015"/>
    </source>
</evidence>
<dbReference type="InterPro" id="IPR009057">
    <property type="entry name" value="Homeodomain-like_sf"/>
</dbReference>
<reference evidence="6 7" key="1">
    <citation type="submission" date="2020-12" db="EMBL/GenBank/DDBJ databases">
        <title>Draft genome sequence of furan degrading bacterial strain FUR100.</title>
        <authorList>
            <person name="Woiski C."/>
        </authorList>
    </citation>
    <scope>NUCLEOTIDE SEQUENCE [LARGE SCALE GENOMIC DNA]</scope>
    <source>
        <strain evidence="6 7">FUR100</strain>
    </source>
</reference>
<dbReference type="PANTHER" id="PTHR47506">
    <property type="entry name" value="TRANSCRIPTIONAL REGULATORY PROTEIN"/>
    <property type="match status" value="1"/>
</dbReference>
<sequence length="197" mass="21329">MGRSQEFDTTAVVAAALDVFWARGYEGASLGDLESATGLSRSSLYNSFTNKRGLFDAAVQMYLEHVIRPRLRGLTTNPGADAVDDYLYSLEHAIGTMTADSPRRGCLLLNTAAGLGAHDDAVAAVIRAYRQELAVAIRSGLQATFPTETDATLSDRTRILLSCTVSALVLARVDTEEAIATLESARRLNEEWQSRNT</sequence>
<dbReference type="InterPro" id="IPR001647">
    <property type="entry name" value="HTH_TetR"/>
</dbReference>
<dbReference type="PROSITE" id="PS50977">
    <property type="entry name" value="HTH_TETR_2"/>
    <property type="match status" value="1"/>
</dbReference>
<evidence type="ECO:0000313" key="7">
    <source>
        <dbReference type="Proteomes" id="UP000627573"/>
    </source>
</evidence>
<name>A0A8I0ZZA2_RHOER</name>
<keyword evidence="2 4" id="KW-0238">DNA-binding</keyword>
<dbReference type="Pfam" id="PF00440">
    <property type="entry name" value="TetR_N"/>
    <property type="match status" value="1"/>
</dbReference>
<evidence type="ECO:0000256" key="4">
    <source>
        <dbReference type="PROSITE-ProRule" id="PRU00335"/>
    </source>
</evidence>
<feature type="domain" description="HTH tetR-type" evidence="5">
    <location>
        <begin position="6"/>
        <end position="66"/>
    </location>
</feature>